<comment type="caution">
    <text evidence="2">The sequence shown here is derived from an EMBL/GenBank/DDBJ whole genome shotgun (WGS) entry which is preliminary data.</text>
</comment>
<feature type="compositionally biased region" description="Low complexity" evidence="1">
    <location>
        <begin position="29"/>
        <end position="49"/>
    </location>
</feature>
<keyword evidence="3" id="KW-1185">Reference proteome</keyword>
<sequence length="248" mass="27720">MPETEESTFYEVRANDKKVSRYQRAKLAASKAAAAAKSKAAAGATAAKKMSTRKKKPPPPEIGLYDLPTAPPPTTPQRPSPPPPTPREEAKEPPAPPPAAPARQEETPKEKLSRKERRKREDAAKKAAAAALAKRTTREAREARERRYRREIDDARRSLVEQKEMWLGLVKDSEQQCRDLELEVAEVRREEAALSAQLEDVRRNDDGAVEVLTGELVAMKLRAAELSNECDMLDHHATLVRRQAPQPR</sequence>
<dbReference type="EMBL" id="CAKKNE010000002">
    <property type="protein sequence ID" value="CAH0367220.1"/>
    <property type="molecule type" value="Genomic_DNA"/>
</dbReference>
<accession>A0A8J2S9U6</accession>
<proteinExistence type="predicted"/>
<evidence type="ECO:0000313" key="3">
    <source>
        <dbReference type="Proteomes" id="UP000789595"/>
    </source>
</evidence>
<dbReference type="Proteomes" id="UP000789595">
    <property type="component" value="Unassembled WGS sequence"/>
</dbReference>
<reference evidence="2" key="1">
    <citation type="submission" date="2021-11" db="EMBL/GenBank/DDBJ databases">
        <authorList>
            <consortium name="Genoscope - CEA"/>
            <person name="William W."/>
        </authorList>
    </citation>
    <scope>NUCLEOTIDE SEQUENCE</scope>
</reference>
<dbReference type="AlphaFoldDB" id="A0A8J2S9U6"/>
<feature type="compositionally biased region" description="Basic and acidic residues" evidence="1">
    <location>
        <begin position="103"/>
        <end position="125"/>
    </location>
</feature>
<gene>
    <name evidence="2" type="ORF">PECAL_2P02340</name>
</gene>
<evidence type="ECO:0000313" key="2">
    <source>
        <dbReference type="EMBL" id="CAH0367220.1"/>
    </source>
</evidence>
<feature type="region of interest" description="Disordered" evidence="1">
    <location>
        <begin position="29"/>
        <end position="149"/>
    </location>
</feature>
<feature type="compositionally biased region" description="Basic and acidic residues" evidence="1">
    <location>
        <begin position="136"/>
        <end position="149"/>
    </location>
</feature>
<protein>
    <submittedName>
        <fullName evidence="2">Uncharacterized protein</fullName>
    </submittedName>
</protein>
<evidence type="ECO:0000256" key="1">
    <source>
        <dbReference type="SAM" id="MobiDB-lite"/>
    </source>
</evidence>
<organism evidence="2 3">
    <name type="scientific">Pelagomonas calceolata</name>
    <dbReference type="NCBI Taxonomy" id="35677"/>
    <lineage>
        <taxon>Eukaryota</taxon>
        <taxon>Sar</taxon>
        <taxon>Stramenopiles</taxon>
        <taxon>Ochrophyta</taxon>
        <taxon>Pelagophyceae</taxon>
        <taxon>Pelagomonadales</taxon>
        <taxon>Pelagomonadaceae</taxon>
        <taxon>Pelagomonas</taxon>
    </lineage>
</organism>
<name>A0A8J2S9U6_9STRA</name>
<feature type="compositionally biased region" description="Pro residues" evidence="1">
    <location>
        <begin position="69"/>
        <end position="85"/>
    </location>
</feature>
<dbReference type="OrthoDB" id="205542at2759"/>